<gene>
    <name evidence="2" type="ORF">NCTC12929_00779</name>
</gene>
<evidence type="ECO:0000256" key="1">
    <source>
        <dbReference type="SAM" id="Phobius"/>
    </source>
</evidence>
<dbReference type="EMBL" id="UYIV01000001">
    <property type="protein sequence ID" value="VDH03396.1"/>
    <property type="molecule type" value="Genomic_DNA"/>
</dbReference>
<proteinExistence type="predicted"/>
<dbReference type="AlphaFoldDB" id="A0A7Z9CGI1"/>
<protein>
    <submittedName>
        <fullName evidence="2">RHS repeat-associated core domain</fullName>
    </submittedName>
</protein>
<keyword evidence="1" id="KW-1133">Transmembrane helix</keyword>
<dbReference type="NCBIfam" id="TIGR03696">
    <property type="entry name" value="Rhs_assc_core"/>
    <property type="match status" value="1"/>
</dbReference>
<dbReference type="Gene3D" id="2.180.10.10">
    <property type="entry name" value="RHS repeat-associated core"/>
    <property type="match status" value="1"/>
</dbReference>
<reference evidence="2 3" key="1">
    <citation type="submission" date="2018-11" db="EMBL/GenBank/DDBJ databases">
        <authorList>
            <consortium name="Pathogen Informatics"/>
        </authorList>
    </citation>
    <scope>NUCLEOTIDE SEQUENCE [LARGE SCALE GENOMIC DNA]</scope>
    <source>
        <strain evidence="2 3">NCTC12929</strain>
    </source>
</reference>
<dbReference type="InterPro" id="IPR022385">
    <property type="entry name" value="Rhs_assc_core"/>
</dbReference>
<organism evidence="2 3">
    <name type="scientific">Bergeyella zoohelcum</name>
    <dbReference type="NCBI Taxonomy" id="1015"/>
    <lineage>
        <taxon>Bacteria</taxon>
        <taxon>Pseudomonadati</taxon>
        <taxon>Bacteroidota</taxon>
        <taxon>Flavobacteriia</taxon>
        <taxon>Flavobacteriales</taxon>
        <taxon>Weeksellaceae</taxon>
        <taxon>Bergeyella</taxon>
    </lineage>
</organism>
<accession>A0A7Z9CGI1</accession>
<evidence type="ECO:0000313" key="2">
    <source>
        <dbReference type="EMBL" id="VDH03396.1"/>
    </source>
</evidence>
<keyword evidence="1" id="KW-0812">Transmembrane</keyword>
<name>A0A7Z9CGI1_9FLAO</name>
<feature type="transmembrane region" description="Helical" evidence="1">
    <location>
        <begin position="66"/>
        <end position="87"/>
    </location>
</feature>
<sequence>MNGRLYDPLLRRFLNADEHIQDPYNMQNYNKYGYVYNNPLMYNDPSGEFIFAFVAAWGLSKLAGTLITAAIIGAGVGLASYTIGLAVSNNLHQWSL</sequence>
<keyword evidence="1" id="KW-0472">Membrane</keyword>
<comment type="caution">
    <text evidence="2">The sequence shown here is derived from an EMBL/GenBank/DDBJ whole genome shotgun (WGS) entry which is preliminary data.</text>
</comment>
<dbReference type="Proteomes" id="UP000270205">
    <property type="component" value="Unassembled WGS sequence"/>
</dbReference>
<evidence type="ECO:0000313" key="3">
    <source>
        <dbReference type="Proteomes" id="UP000270205"/>
    </source>
</evidence>